<dbReference type="PANTHER" id="PTHR42755">
    <property type="entry name" value="3-DEOXY-MANNO-OCTULOSONATE CYTIDYLYLTRANSFERASE"/>
    <property type="match status" value="1"/>
</dbReference>
<dbReference type="RefSeq" id="WP_072632543.1">
    <property type="nucleotide sequence ID" value="NZ_MLCB01000224.1"/>
</dbReference>
<dbReference type="UniPathway" id="UPA00958"/>
<keyword evidence="5 8" id="KW-0808">Transferase</keyword>
<comment type="catalytic activity">
    <reaction evidence="7 8">
        <text>lipid IVA (E. coli) + CMP-3-deoxy-beta-D-manno-octulosonate = alpha-Kdo-(2-&gt;6)-lipid IVA (E. coli) + CMP + H(+)</text>
        <dbReference type="Rhea" id="RHEA:28066"/>
        <dbReference type="ChEBI" id="CHEBI:15378"/>
        <dbReference type="ChEBI" id="CHEBI:58603"/>
        <dbReference type="ChEBI" id="CHEBI:60364"/>
        <dbReference type="ChEBI" id="CHEBI:60377"/>
        <dbReference type="ChEBI" id="CHEBI:85987"/>
        <dbReference type="EC" id="2.4.99.12"/>
    </reaction>
</comment>
<dbReference type="GO" id="GO:0009245">
    <property type="term" value="P:lipid A biosynthetic process"/>
    <property type="evidence" value="ECO:0007669"/>
    <property type="project" value="TreeGrafter"/>
</dbReference>
<keyword evidence="11" id="KW-1185">Reference proteome</keyword>
<dbReference type="EMBL" id="MLCB01000224">
    <property type="protein sequence ID" value="OJI91700.1"/>
    <property type="molecule type" value="Genomic_DNA"/>
</dbReference>
<dbReference type="InterPro" id="IPR039901">
    <property type="entry name" value="Kdotransferase"/>
</dbReference>
<sequence length="403" mass="44617">MSSLSLIAYKALARSTTIPQTDPYPERPDGPLIWGVVHDEHSARALIHLVERLHHLRGPCSLLMTYADKAPRVPDRKGQFCFQLPVDTGETAQRFLEHWKPSICLWFGGDLRPALIAETNVAKVHMMLLSAEEHLLDQSVWRWLPSLARETLRSFASLAARDQAAQKSLRKMNGTQRDIEIHGTLQIAVVPPAANESVFTEVSNDLNGRPVWLASNIQEDELKDVLKAHREVVKINHRLALVLVAASFPVSVEARRILKSQGWRVCHWEDGDPIEENTQIILVEEPEDMGLWYRIAPLSFLGSSLRPHFNGCDPYVPASLGSAVIYGPNVRHHTSSYSRLAAVGAARIVKDAEGLTMAVETLLASDQSALMAHAAWVAISEGAEATDAVIESIQAQLDTLETP</sequence>
<reference evidence="10 11" key="1">
    <citation type="submission" date="2016-10" db="EMBL/GenBank/DDBJ databases">
        <title>Genome sequence of Planktotalea frisia SH6-1.</title>
        <authorList>
            <person name="Poehlein A."/>
            <person name="Bakenhus I."/>
            <person name="Voget S."/>
            <person name="Brinkhoff T."/>
            <person name="Simon M."/>
        </authorList>
    </citation>
    <scope>NUCLEOTIDE SEQUENCE [LARGE SCALE GENOMIC DNA]</scope>
    <source>
        <strain evidence="10 11">SH6-1</strain>
    </source>
</reference>
<evidence type="ECO:0000256" key="7">
    <source>
        <dbReference type="ARBA" id="ARBA00049183"/>
    </source>
</evidence>
<dbReference type="EC" id="2.4.99.12" evidence="3 8"/>
<evidence type="ECO:0000313" key="10">
    <source>
        <dbReference type="EMBL" id="OJI91700.1"/>
    </source>
</evidence>
<evidence type="ECO:0000313" key="11">
    <source>
        <dbReference type="Proteomes" id="UP000184514"/>
    </source>
</evidence>
<gene>
    <name evidence="10" type="primary">waaA_2</name>
    <name evidence="10" type="ORF">PFRI_40810</name>
</gene>
<evidence type="ECO:0000256" key="1">
    <source>
        <dbReference type="ARBA" id="ARBA00003394"/>
    </source>
</evidence>
<dbReference type="InterPro" id="IPR038107">
    <property type="entry name" value="Glycos_transf_N_sf"/>
</dbReference>
<dbReference type="AlphaFoldDB" id="A0A1L9NQV9"/>
<keyword evidence="8" id="KW-0448">Lipopolysaccharide biosynthesis</keyword>
<dbReference type="GO" id="GO:0009244">
    <property type="term" value="P:lipopolysaccharide core region biosynthetic process"/>
    <property type="evidence" value="ECO:0007669"/>
    <property type="project" value="UniProtKB-UniRule"/>
</dbReference>
<evidence type="ECO:0000256" key="6">
    <source>
        <dbReference type="ARBA" id="ARBA00031445"/>
    </source>
</evidence>
<comment type="caution">
    <text evidence="10">The sequence shown here is derived from an EMBL/GenBank/DDBJ whole genome shotgun (WGS) entry which is preliminary data.</text>
</comment>
<evidence type="ECO:0000256" key="3">
    <source>
        <dbReference type="ARBA" id="ARBA00012621"/>
    </source>
</evidence>
<dbReference type="Proteomes" id="UP000184514">
    <property type="component" value="Unassembled WGS sequence"/>
</dbReference>
<evidence type="ECO:0000259" key="9">
    <source>
        <dbReference type="Pfam" id="PF04413"/>
    </source>
</evidence>
<organism evidence="10 11">
    <name type="scientific">Planktotalea frisia</name>
    <dbReference type="NCBI Taxonomy" id="696762"/>
    <lineage>
        <taxon>Bacteria</taxon>
        <taxon>Pseudomonadati</taxon>
        <taxon>Pseudomonadota</taxon>
        <taxon>Alphaproteobacteria</taxon>
        <taxon>Rhodobacterales</taxon>
        <taxon>Paracoccaceae</taxon>
        <taxon>Planktotalea</taxon>
    </lineage>
</organism>
<keyword evidence="10" id="KW-0328">Glycosyltransferase</keyword>
<dbReference type="GO" id="GO:0005886">
    <property type="term" value="C:plasma membrane"/>
    <property type="evidence" value="ECO:0007669"/>
    <property type="project" value="UniProtKB-SubCell"/>
</dbReference>
<dbReference type="GO" id="GO:0043842">
    <property type="term" value="F:Kdo transferase activity"/>
    <property type="evidence" value="ECO:0007669"/>
    <property type="project" value="UniProtKB-EC"/>
</dbReference>
<comment type="function">
    <text evidence="1 8">Involved in lipopolysaccharide (LPS) biosynthesis. Catalyzes the transfer of 3-deoxy-D-manno-octulosonate (Kdo) residue(s) from CMP-Kdo to lipid IV(A), the tetraacyldisaccharide-1,4'-bisphosphate precursor of lipid A.</text>
</comment>
<dbReference type="InterPro" id="IPR007507">
    <property type="entry name" value="Glycos_transf_N"/>
</dbReference>
<dbReference type="Pfam" id="PF04413">
    <property type="entry name" value="Glycos_transf_N"/>
    <property type="match status" value="1"/>
</dbReference>
<evidence type="ECO:0000256" key="4">
    <source>
        <dbReference type="ARBA" id="ARBA00019077"/>
    </source>
</evidence>
<dbReference type="PANTHER" id="PTHR42755:SF1">
    <property type="entry name" value="3-DEOXY-D-MANNO-OCTULOSONIC ACID TRANSFERASE, MITOCHONDRIAL-RELATED"/>
    <property type="match status" value="1"/>
</dbReference>
<accession>A0A1L9NQV9</accession>
<keyword evidence="8" id="KW-0472">Membrane</keyword>
<dbReference type="STRING" id="696762.PFRI_40810"/>
<protein>
    <recommendedName>
        <fullName evidence="4 8">3-deoxy-D-manno-octulosonic acid transferase</fullName>
        <shortName evidence="8">Kdo transferase</shortName>
        <ecNumber evidence="3 8">2.4.99.12</ecNumber>
    </recommendedName>
    <alternativeName>
        <fullName evidence="6 8">Lipid IV(A) 3-deoxy-D-manno-octulosonic acid transferase</fullName>
    </alternativeName>
</protein>
<name>A0A1L9NQV9_9RHOB</name>
<feature type="domain" description="3-deoxy-D-manno-octulosonic-acid transferase N-terminal" evidence="9">
    <location>
        <begin position="44"/>
        <end position="187"/>
    </location>
</feature>
<evidence type="ECO:0000256" key="8">
    <source>
        <dbReference type="RuleBase" id="RU365103"/>
    </source>
</evidence>
<evidence type="ECO:0000256" key="5">
    <source>
        <dbReference type="ARBA" id="ARBA00022679"/>
    </source>
</evidence>
<dbReference type="Gene3D" id="3.40.50.2000">
    <property type="entry name" value="Glycogen Phosphorylase B"/>
    <property type="match status" value="1"/>
</dbReference>
<comment type="pathway">
    <text evidence="2 8">Bacterial outer membrane biogenesis; LPS core biosynthesis.</text>
</comment>
<dbReference type="OrthoDB" id="9789797at2"/>
<proteinExistence type="inferred from homology"/>
<evidence type="ECO:0000256" key="2">
    <source>
        <dbReference type="ARBA" id="ARBA00004713"/>
    </source>
</evidence>
<comment type="subcellular location">
    <subcellularLocation>
        <location evidence="8">Cell membrane</location>
    </subcellularLocation>
</comment>
<keyword evidence="8" id="KW-1003">Cell membrane</keyword>
<comment type="similarity">
    <text evidence="8">Belongs to the glycosyltransferase group 1 family.</text>
</comment>
<dbReference type="Gene3D" id="3.40.50.11720">
    <property type="entry name" value="3-Deoxy-D-manno-octulosonic-acid transferase, N-terminal domain"/>
    <property type="match status" value="1"/>
</dbReference>